<feature type="domain" description="N-acetyltransferase" evidence="1">
    <location>
        <begin position="35"/>
        <end position="193"/>
    </location>
</feature>
<dbReference type="Proteomes" id="UP001339883">
    <property type="component" value="Unassembled WGS sequence"/>
</dbReference>
<evidence type="ECO:0000313" key="2">
    <source>
        <dbReference type="EMBL" id="MEB5477301.1"/>
    </source>
</evidence>
<sequence>MMSNLNQYKQEIGELLPHWTPRQLPQKNNLKGKYCLLEPYSADRHAHDLYKAYSHAEDDRDWTWLPIGPFKDFDDYFQQAKSFEKSHDPIHYAIIDSATKQAIGSIVLMRIDPINGTVEMGFVLYSPLLKKTRIATEAQFLLMQYVFDELGYRRYEWKCDSLNTPSRKAALRLGFTYEGTFRKAVVYKGRSRDTDWFSLIDTEWPNIKTQLQTWLSSKNFDETGQQILSIEQIRNAL</sequence>
<dbReference type="PANTHER" id="PTHR43441">
    <property type="entry name" value="RIBOSOMAL-PROTEIN-SERINE ACETYLTRANSFERASE"/>
    <property type="match status" value="1"/>
</dbReference>
<gene>
    <name evidence="2" type="ORF">I2F25_09645</name>
</gene>
<dbReference type="EMBL" id="VTDN01000007">
    <property type="protein sequence ID" value="MEB5477301.1"/>
    <property type="molecule type" value="Genomic_DNA"/>
</dbReference>
<accession>A0ABU6DTX3</accession>
<proteinExistence type="predicted"/>
<dbReference type="InterPro" id="IPR016181">
    <property type="entry name" value="Acyl_CoA_acyltransferase"/>
</dbReference>
<evidence type="ECO:0000259" key="1">
    <source>
        <dbReference type="PROSITE" id="PS51186"/>
    </source>
</evidence>
<organism evidence="2 3">
    <name type="scientific">Acinetobacter pollinis</name>
    <dbReference type="NCBI Taxonomy" id="2605270"/>
    <lineage>
        <taxon>Bacteria</taxon>
        <taxon>Pseudomonadati</taxon>
        <taxon>Pseudomonadota</taxon>
        <taxon>Gammaproteobacteria</taxon>
        <taxon>Moraxellales</taxon>
        <taxon>Moraxellaceae</taxon>
        <taxon>Acinetobacter</taxon>
    </lineage>
</organism>
<name>A0ABU6DTX3_9GAMM</name>
<keyword evidence="3" id="KW-1185">Reference proteome</keyword>
<dbReference type="Gene3D" id="3.40.630.30">
    <property type="match status" value="1"/>
</dbReference>
<dbReference type="PROSITE" id="PS51186">
    <property type="entry name" value="GNAT"/>
    <property type="match status" value="1"/>
</dbReference>
<dbReference type="PANTHER" id="PTHR43441:SF2">
    <property type="entry name" value="FAMILY ACETYLTRANSFERASE, PUTATIVE (AFU_ORTHOLOGUE AFUA_7G00850)-RELATED"/>
    <property type="match status" value="1"/>
</dbReference>
<dbReference type="InterPro" id="IPR000182">
    <property type="entry name" value="GNAT_dom"/>
</dbReference>
<protein>
    <submittedName>
        <fullName evidence="2">GNAT family N-acetyltransferase</fullName>
    </submittedName>
</protein>
<evidence type="ECO:0000313" key="3">
    <source>
        <dbReference type="Proteomes" id="UP001339883"/>
    </source>
</evidence>
<dbReference type="SUPFAM" id="SSF55729">
    <property type="entry name" value="Acyl-CoA N-acyltransferases (Nat)"/>
    <property type="match status" value="1"/>
</dbReference>
<dbReference type="InterPro" id="IPR051908">
    <property type="entry name" value="Ribosomal_N-acetyltransferase"/>
</dbReference>
<dbReference type="Pfam" id="PF13302">
    <property type="entry name" value="Acetyltransf_3"/>
    <property type="match status" value="1"/>
</dbReference>
<comment type="caution">
    <text evidence="2">The sequence shown here is derived from an EMBL/GenBank/DDBJ whole genome shotgun (WGS) entry which is preliminary data.</text>
</comment>
<reference evidence="2 3" key="1">
    <citation type="submission" date="2019-08" db="EMBL/GenBank/DDBJ databases">
        <title>Five species of Acinetobacter isolated from floral nectar and animal pollinators.</title>
        <authorList>
            <person name="Hendry T.A."/>
        </authorList>
    </citation>
    <scope>NUCLEOTIDE SEQUENCE [LARGE SCALE GENOMIC DNA]</scope>
    <source>
        <strain evidence="2 3">MD18.27</strain>
    </source>
</reference>